<dbReference type="EMBL" id="JAADJZ010000003">
    <property type="protein sequence ID" value="KAF2876386.1"/>
    <property type="molecule type" value="Genomic_DNA"/>
</dbReference>
<gene>
    <name evidence="1" type="ORF">BDV95DRAFT_224441</name>
</gene>
<sequence length="185" mass="20454">MSQAPASLDPAASDPATAAMIQVINGLRRVSLTYNQNTLIKDYMADSLAQLRQEQASLPANDPALLKMSVRIAAYENATAVQTEYFAALKSHDARYRAGLRRPEHSDPKVLAKYVADDTDVYGKMVARHSSRLFMALKPADPKSSEKTLAKIVSTTLKDYPEIAARVRTLDTDKKKKRSSSKKKK</sequence>
<proteinExistence type="predicted"/>
<reference evidence="1 2" key="1">
    <citation type="submission" date="2020-01" db="EMBL/GenBank/DDBJ databases">
        <authorList>
            <consortium name="DOE Joint Genome Institute"/>
            <person name="Haridas S."/>
            <person name="Albert R."/>
            <person name="Binder M."/>
            <person name="Bloem J."/>
            <person name="Labutti K."/>
            <person name="Salamov A."/>
            <person name="Andreopoulos B."/>
            <person name="Baker S.E."/>
            <person name="Barry K."/>
            <person name="Bills G."/>
            <person name="Bluhm B.H."/>
            <person name="Cannon C."/>
            <person name="Castanera R."/>
            <person name="Culley D.E."/>
            <person name="Daum C."/>
            <person name="Ezra D."/>
            <person name="Gonzalez J.B."/>
            <person name="Henrissat B."/>
            <person name="Kuo A."/>
            <person name="Liang C."/>
            <person name="Lipzen A."/>
            <person name="Lutzoni F."/>
            <person name="Magnuson J."/>
            <person name="Mondo S."/>
            <person name="Nolan M."/>
            <person name="Ohm R."/>
            <person name="Pangilinan J."/>
            <person name="Park H.-J.H."/>
            <person name="Ramirez L."/>
            <person name="Alfaro M."/>
            <person name="Sun H."/>
            <person name="Tritt A."/>
            <person name="Yoshinaga Y."/>
            <person name="Zwiers L.-H.L."/>
            <person name="Turgeon B.G."/>
            <person name="Goodwin S.B."/>
            <person name="Spatafora J.W."/>
            <person name="Crous P.W."/>
            <person name="Grigoriev I.V."/>
        </authorList>
    </citation>
    <scope>NUCLEOTIDE SEQUENCE [LARGE SCALE GENOMIC DNA]</scope>
    <source>
        <strain evidence="1 2">CBS 611.86</strain>
    </source>
</reference>
<organism evidence="1 2">
    <name type="scientific">Massariosphaeria phaeospora</name>
    <dbReference type="NCBI Taxonomy" id="100035"/>
    <lineage>
        <taxon>Eukaryota</taxon>
        <taxon>Fungi</taxon>
        <taxon>Dikarya</taxon>
        <taxon>Ascomycota</taxon>
        <taxon>Pezizomycotina</taxon>
        <taxon>Dothideomycetes</taxon>
        <taxon>Pleosporomycetidae</taxon>
        <taxon>Pleosporales</taxon>
        <taxon>Pleosporales incertae sedis</taxon>
        <taxon>Massariosphaeria</taxon>
    </lineage>
</organism>
<keyword evidence="2" id="KW-1185">Reference proteome</keyword>
<evidence type="ECO:0000313" key="1">
    <source>
        <dbReference type="EMBL" id="KAF2876386.1"/>
    </source>
</evidence>
<name>A0A7C8IFC3_9PLEO</name>
<dbReference type="AlphaFoldDB" id="A0A7C8IFC3"/>
<dbReference type="Proteomes" id="UP000481861">
    <property type="component" value="Unassembled WGS sequence"/>
</dbReference>
<comment type="caution">
    <text evidence="1">The sequence shown here is derived from an EMBL/GenBank/DDBJ whole genome shotgun (WGS) entry which is preliminary data.</text>
</comment>
<accession>A0A7C8IFC3</accession>
<evidence type="ECO:0000313" key="2">
    <source>
        <dbReference type="Proteomes" id="UP000481861"/>
    </source>
</evidence>
<protein>
    <submittedName>
        <fullName evidence="1">Uncharacterized protein</fullName>
    </submittedName>
</protein>